<gene>
    <name evidence="2" type="ORF">N7476_004141</name>
</gene>
<dbReference type="InterPro" id="IPR006549">
    <property type="entry name" value="HAD-SF_hydro_IIIA"/>
</dbReference>
<dbReference type="InterPro" id="IPR006551">
    <property type="entry name" value="Polynucleotide_phosphatase"/>
</dbReference>
<dbReference type="GO" id="GO:0006281">
    <property type="term" value="P:DNA repair"/>
    <property type="evidence" value="ECO:0007669"/>
    <property type="project" value="TreeGrafter"/>
</dbReference>
<dbReference type="Gene3D" id="3.40.50.1000">
    <property type="entry name" value="HAD superfamily/HAD-like"/>
    <property type="match status" value="1"/>
</dbReference>
<dbReference type="Gene3D" id="3.40.50.300">
    <property type="entry name" value="P-loop containing nucleotide triphosphate hydrolases"/>
    <property type="match status" value="1"/>
</dbReference>
<dbReference type="InterPro" id="IPR013954">
    <property type="entry name" value="PNK3P"/>
</dbReference>
<dbReference type="PANTHER" id="PTHR12083">
    <property type="entry name" value="BIFUNCTIONAL POLYNUCLEOTIDE PHOSPHATASE/KINASE"/>
    <property type="match status" value="1"/>
</dbReference>
<dbReference type="AlphaFoldDB" id="A0A9W9PZS3"/>
<evidence type="ECO:0000256" key="1">
    <source>
        <dbReference type="SAM" id="MobiDB-lite"/>
    </source>
</evidence>
<dbReference type="SUPFAM" id="SSF56784">
    <property type="entry name" value="HAD-like"/>
    <property type="match status" value="1"/>
</dbReference>
<proteinExistence type="predicted"/>
<dbReference type="GO" id="GO:0046404">
    <property type="term" value="F:ATP-dependent polydeoxyribonucleotide 5'-hydroxyl-kinase activity"/>
    <property type="evidence" value="ECO:0007669"/>
    <property type="project" value="TreeGrafter"/>
</dbReference>
<reference evidence="2" key="1">
    <citation type="submission" date="2022-12" db="EMBL/GenBank/DDBJ databases">
        <authorList>
            <person name="Petersen C."/>
        </authorList>
    </citation>
    <scope>NUCLEOTIDE SEQUENCE</scope>
    <source>
        <strain evidence="2">IBT 21472</strain>
    </source>
</reference>
<dbReference type="Proteomes" id="UP001147746">
    <property type="component" value="Unassembled WGS sequence"/>
</dbReference>
<accession>A0A9W9PZS3</accession>
<evidence type="ECO:0000313" key="2">
    <source>
        <dbReference type="EMBL" id="KAJ5321139.1"/>
    </source>
</evidence>
<dbReference type="InterPro" id="IPR036412">
    <property type="entry name" value="HAD-like_sf"/>
</dbReference>
<dbReference type="InterPro" id="IPR023214">
    <property type="entry name" value="HAD_sf"/>
</dbReference>
<dbReference type="Pfam" id="PF08645">
    <property type="entry name" value="PNK3P"/>
    <property type="match status" value="1"/>
</dbReference>
<evidence type="ECO:0000313" key="3">
    <source>
        <dbReference type="Proteomes" id="UP001147746"/>
    </source>
</evidence>
<dbReference type="NCBIfam" id="TIGR01662">
    <property type="entry name" value="HAD-SF-IIIA"/>
    <property type="match status" value="1"/>
</dbReference>
<dbReference type="EMBL" id="JAPZBO010000003">
    <property type="protein sequence ID" value="KAJ5321139.1"/>
    <property type="molecule type" value="Genomic_DNA"/>
</dbReference>
<dbReference type="Pfam" id="PF13671">
    <property type="entry name" value="AAA_33"/>
    <property type="match status" value="1"/>
</dbReference>
<sequence>MSEGGIKRTASPTRPISPPPLRRKVESSINKKAAANFFTPASQKKPEPIKWRILGTSLIIGKYTPENYTQDLSEKDRKIAAFDLDSTLIKTKSGNTFPRSATDWQWWNTVVPGKLRELKSDGFQVVVFSNQKKIAIQKDIKAGSGESKSLATFKEKLTAMMNELQVPISVYAATTDAEYRKPRLGMWKEFQDDYDLDVTGIDMKKSFFVGDAGGRPGDHSAADLGFASNAGLKYNTPEEFFLGQAPGQTNDTFNPKSYMEMDLNGPVVKFTRKHPLELVIFCGSPGAGKSSYYWNNLEPLGYERVNQDILKTVSPTSSTRDQPPDTSQRPKCLKVARELLEAKKSVVVAKELNVPIRCVQFISTSELCKHNNAVRASNKELNPESRTSLPGIAFGDFGRRFQEPTLGEGFEDIIPVKFQFVGNEEARKLWGQFWI</sequence>
<dbReference type="SUPFAM" id="SSF52540">
    <property type="entry name" value="P-loop containing nucleoside triphosphate hydrolases"/>
    <property type="match status" value="1"/>
</dbReference>
<organism evidence="2 3">
    <name type="scientific">Penicillium atrosanguineum</name>
    <dbReference type="NCBI Taxonomy" id="1132637"/>
    <lineage>
        <taxon>Eukaryota</taxon>
        <taxon>Fungi</taxon>
        <taxon>Dikarya</taxon>
        <taxon>Ascomycota</taxon>
        <taxon>Pezizomycotina</taxon>
        <taxon>Eurotiomycetes</taxon>
        <taxon>Eurotiomycetidae</taxon>
        <taxon>Eurotiales</taxon>
        <taxon>Aspergillaceae</taxon>
        <taxon>Penicillium</taxon>
    </lineage>
</organism>
<dbReference type="GO" id="GO:0046403">
    <property type="term" value="F:polynucleotide 3'-phosphatase activity"/>
    <property type="evidence" value="ECO:0007669"/>
    <property type="project" value="TreeGrafter"/>
</dbReference>
<reference evidence="2" key="2">
    <citation type="journal article" date="2023" name="IMA Fungus">
        <title>Comparative genomic study of the Penicillium genus elucidates a diverse pangenome and 15 lateral gene transfer events.</title>
        <authorList>
            <person name="Petersen C."/>
            <person name="Sorensen T."/>
            <person name="Nielsen M.R."/>
            <person name="Sondergaard T.E."/>
            <person name="Sorensen J.L."/>
            <person name="Fitzpatrick D.A."/>
            <person name="Frisvad J.C."/>
            <person name="Nielsen K.L."/>
        </authorList>
    </citation>
    <scope>NUCLEOTIDE SEQUENCE</scope>
    <source>
        <strain evidence="2">IBT 21472</strain>
    </source>
</reference>
<comment type="caution">
    <text evidence="2">The sequence shown here is derived from an EMBL/GenBank/DDBJ whole genome shotgun (WGS) entry which is preliminary data.</text>
</comment>
<protein>
    <submittedName>
        <fullName evidence="2">Uncharacterized protein</fullName>
    </submittedName>
</protein>
<keyword evidence="3" id="KW-1185">Reference proteome</keyword>
<dbReference type="InterPro" id="IPR027417">
    <property type="entry name" value="P-loop_NTPase"/>
</dbReference>
<dbReference type="NCBIfam" id="TIGR01664">
    <property type="entry name" value="DNA-3'-Pase"/>
    <property type="match status" value="1"/>
</dbReference>
<feature type="region of interest" description="Disordered" evidence="1">
    <location>
        <begin position="1"/>
        <end position="26"/>
    </location>
</feature>
<dbReference type="GO" id="GO:0003690">
    <property type="term" value="F:double-stranded DNA binding"/>
    <property type="evidence" value="ECO:0007669"/>
    <property type="project" value="TreeGrafter"/>
</dbReference>
<name>A0A9W9PZS3_9EURO</name>
<dbReference type="PANTHER" id="PTHR12083:SF9">
    <property type="entry name" value="BIFUNCTIONAL POLYNUCLEOTIDE PHOSPHATASE_KINASE"/>
    <property type="match status" value="1"/>
</dbReference>